<evidence type="ECO:0000313" key="5">
    <source>
        <dbReference type="Proteomes" id="UP000650833"/>
    </source>
</evidence>
<sequence length="308" mass="34106">MSVTSVSLVNRELSFTPYDIKWIPCSSRVCTVGATNYGTGKIAVYNLVGKQLELKTETETNSAVRCAAITGQTRNLATGDFDGQLQIWDTQRFDIPLISFKAHESIINSIDSYNQSKEPQELVTASRDGTVKVWDVRQQEKPVLTIKSKETKDIWAVAYGQLKGEKVIAVGYEDGDIKLFHVNGSQFLWETHVKDGICSIEFNNNKIMASTLSSAYSIDIATGKTSEIQSSTNTTLWSIRHISQQSNYFSVAGGDGNLTTYSQDMKAAHVLNLSKHPIISLDWNKDKKGLFACSSFDQSIKIGLVQNL</sequence>
<accession>A0A8H7UUD1</accession>
<dbReference type="Pfam" id="PF00400">
    <property type="entry name" value="WD40"/>
    <property type="match status" value="3"/>
</dbReference>
<dbReference type="PRINTS" id="PR00320">
    <property type="entry name" value="GPROTEINBRPT"/>
</dbReference>
<dbReference type="SUPFAM" id="SSF50978">
    <property type="entry name" value="WD40 repeat-like"/>
    <property type="match status" value="1"/>
</dbReference>
<keyword evidence="1 3" id="KW-0853">WD repeat</keyword>
<dbReference type="EMBL" id="JAEPRC010000372">
    <property type="protein sequence ID" value="KAG2198936.1"/>
    <property type="molecule type" value="Genomic_DNA"/>
</dbReference>
<feature type="repeat" description="WD" evidence="3">
    <location>
        <begin position="100"/>
        <end position="144"/>
    </location>
</feature>
<evidence type="ECO:0000256" key="2">
    <source>
        <dbReference type="ARBA" id="ARBA00022737"/>
    </source>
</evidence>
<dbReference type="AlphaFoldDB" id="A0A8H7UUD1"/>
<evidence type="ECO:0000256" key="3">
    <source>
        <dbReference type="PROSITE-ProRule" id="PRU00221"/>
    </source>
</evidence>
<proteinExistence type="predicted"/>
<organism evidence="4 5">
    <name type="scientific">Mucor plumbeus</name>
    <dbReference type="NCBI Taxonomy" id="97098"/>
    <lineage>
        <taxon>Eukaryota</taxon>
        <taxon>Fungi</taxon>
        <taxon>Fungi incertae sedis</taxon>
        <taxon>Mucoromycota</taxon>
        <taxon>Mucoromycotina</taxon>
        <taxon>Mucoromycetes</taxon>
        <taxon>Mucorales</taxon>
        <taxon>Mucorineae</taxon>
        <taxon>Mucoraceae</taxon>
        <taxon>Mucor</taxon>
    </lineage>
</organism>
<gene>
    <name evidence="4" type="ORF">INT46_006328</name>
</gene>
<dbReference type="Proteomes" id="UP000650833">
    <property type="component" value="Unassembled WGS sequence"/>
</dbReference>
<dbReference type="OrthoDB" id="427795at2759"/>
<dbReference type="InterPro" id="IPR020472">
    <property type="entry name" value="WD40_PAC1"/>
</dbReference>
<dbReference type="InterPro" id="IPR019775">
    <property type="entry name" value="WD40_repeat_CS"/>
</dbReference>
<dbReference type="InterPro" id="IPR001680">
    <property type="entry name" value="WD40_rpt"/>
</dbReference>
<dbReference type="PANTHER" id="PTHR10971">
    <property type="entry name" value="MRNA EXPORT FACTOR AND BUB3"/>
    <property type="match status" value="1"/>
</dbReference>
<dbReference type="InterPro" id="IPR036322">
    <property type="entry name" value="WD40_repeat_dom_sf"/>
</dbReference>
<name>A0A8H7UUD1_9FUNG</name>
<evidence type="ECO:0000256" key="1">
    <source>
        <dbReference type="ARBA" id="ARBA00022574"/>
    </source>
</evidence>
<comment type="caution">
    <text evidence="4">The sequence shown here is derived from an EMBL/GenBank/DDBJ whole genome shotgun (WGS) entry which is preliminary data.</text>
</comment>
<dbReference type="PROSITE" id="PS50294">
    <property type="entry name" value="WD_REPEATS_REGION"/>
    <property type="match status" value="1"/>
</dbReference>
<protein>
    <submittedName>
        <fullName evidence="4">Uncharacterized protein</fullName>
    </submittedName>
</protein>
<dbReference type="SMART" id="SM00320">
    <property type="entry name" value="WD40"/>
    <property type="match status" value="5"/>
</dbReference>
<dbReference type="Gene3D" id="2.130.10.10">
    <property type="entry name" value="YVTN repeat-like/Quinoprotein amine dehydrogenase"/>
    <property type="match status" value="1"/>
</dbReference>
<reference evidence="4" key="1">
    <citation type="submission" date="2020-12" db="EMBL/GenBank/DDBJ databases">
        <title>Metabolic potential, ecology and presence of endohyphal bacteria is reflected in genomic diversity of Mucoromycotina.</title>
        <authorList>
            <person name="Muszewska A."/>
            <person name="Okrasinska A."/>
            <person name="Steczkiewicz K."/>
            <person name="Drgas O."/>
            <person name="Orlowska M."/>
            <person name="Perlinska-Lenart U."/>
            <person name="Aleksandrzak-Piekarczyk T."/>
            <person name="Szatraj K."/>
            <person name="Zielenkiewicz U."/>
            <person name="Pilsyk S."/>
            <person name="Malc E."/>
            <person name="Mieczkowski P."/>
            <person name="Kruszewska J.S."/>
            <person name="Biernat P."/>
            <person name="Pawlowska J."/>
        </authorList>
    </citation>
    <scope>NUCLEOTIDE SEQUENCE</scope>
    <source>
        <strain evidence="4">CBS 226.32</strain>
    </source>
</reference>
<dbReference type="PROSITE" id="PS50082">
    <property type="entry name" value="WD_REPEATS_2"/>
    <property type="match status" value="1"/>
</dbReference>
<dbReference type="InterPro" id="IPR015943">
    <property type="entry name" value="WD40/YVTN_repeat-like_dom_sf"/>
</dbReference>
<keyword evidence="5" id="KW-1185">Reference proteome</keyword>
<dbReference type="PROSITE" id="PS00678">
    <property type="entry name" value="WD_REPEATS_1"/>
    <property type="match status" value="1"/>
</dbReference>
<keyword evidence="2" id="KW-0677">Repeat</keyword>
<evidence type="ECO:0000313" key="4">
    <source>
        <dbReference type="EMBL" id="KAG2198936.1"/>
    </source>
</evidence>